<dbReference type="Pfam" id="PF01874">
    <property type="entry name" value="CitG"/>
    <property type="match status" value="1"/>
</dbReference>
<evidence type="ECO:0000256" key="5">
    <source>
        <dbReference type="HAMAP-Rule" id="MF_00397"/>
    </source>
</evidence>
<dbReference type="AlphaFoldDB" id="A0A1E5L065"/>
<evidence type="ECO:0000313" key="6">
    <source>
        <dbReference type="EMBL" id="OEH83510.1"/>
    </source>
</evidence>
<dbReference type="NCBIfam" id="TIGR03125">
    <property type="entry name" value="citrate_citG"/>
    <property type="match status" value="1"/>
</dbReference>
<keyword evidence="4 5" id="KW-0067">ATP-binding</keyword>
<dbReference type="EC" id="2.4.2.52" evidence="5"/>
<dbReference type="OrthoDB" id="114886at2"/>
<dbReference type="Gene3D" id="1.10.4200.10">
    <property type="entry name" value="Triphosphoribosyl-dephospho-CoA protein"/>
    <property type="match status" value="1"/>
</dbReference>
<sequence>MTLQDKQMIAQKAAQLAIQSLLYEATLFPKPGLVDALTNGAHHDMDIYTFIDSSVSLTPFFIQYVFAGLTHQESPKSLFQKVRLIGLQGEKEMLIDTKGINTHKGANFSFALFLSALGKIIQQEPNFSLPLSTITTGKIFAYVKEMSADLVREDFQHLDEKKELTYGEKLYQIHGITGIRGEAEAGYPTLLETALPFLRKHTTEEKQTKLLQLLLLLMSFIEDSNLIHRGGITGWNYVKSEAEKILKEPISYSGKDKLKEALTSLDQKLTTLNLSPGGAADLLALSIFLGKLEGIL</sequence>
<dbReference type="GO" id="GO:0051191">
    <property type="term" value="P:prosthetic group biosynthetic process"/>
    <property type="evidence" value="ECO:0007669"/>
    <property type="project" value="TreeGrafter"/>
</dbReference>
<reference evidence="6 7" key="1">
    <citation type="submission" date="2016-09" db="EMBL/GenBank/DDBJ databases">
        <authorList>
            <person name="Capua I."/>
            <person name="De Benedictis P."/>
            <person name="Joannis T."/>
            <person name="Lombin L.H."/>
            <person name="Cattoli G."/>
        </authorList>
    </citation>
    <scope>NUCLEOTIDE SEQUENCE [LARGE SCALE GENOMIC DNA]</scope>
    <source>
        <strain evidence="6 7">LMG 25899</strain>
    </source>
</reference>
<dbReference type="InterPro" id="IPR002736">
    <property type="entry name" value="CitG"/>
</dbReference>
<dbReference type="EMBL" id="MIEK01000006">
    <property type="protein sequence ID" value="OEH83510.1"/>
    <property type="molecule type" value="Genomic_DNA"/>
</dbReference>
<dbReference type="PANTHER" id="PTHR30201">
    <property type="entry name" value="TRIPHOSPHORIBOSYL-DEPHOSPHO-COA SYNTHASE"/>
    <property type="match status" value="1"/>
</dbReference>
<keyword evidence="2 5" id="KW-0808">Transferase</keyword>
<dbReference type="GO" id="GO:0005524">
    <property type="term" value="F:ATP binding"/>
    <property type="evidence" value="ECO:0007669"/>
    <property type="project" value="UniProtKB-KW"/>
</dbReference>
<evidence type="ECO:0000256" key="2">
    <source>
        <dbReference type="ARBA" id="ARBA00022679"/>
    </source>
</evidence>
<evidence type="ECO:0000313" key="7">
    <source>
        <dbReference type="Proteomes" id="UP000095256"/>
    </source>
</evidence>
<organism evidence="6 7">
    <name type="scientific">Enterococcus rivorum</name>
    <dbReference type="NCBI Taxonomy" id="762845"/>
    <lineage>
        <taxon>Bacteria</taxon>
        <taxon>Bacillati</taxon>
        <taxon>Bacillota</taxon>
        <taxon>Bacilli</taxon>
        <taxon>Lactobacillales</taxon>
        <taxon>Enterococcaceae</taxon>
        <taxon>Enterococcus</taxon>
    </lineage>
</organism>
<dbReference type="Proteomes" id="UP000095256">
    <property type="component" value="Unassembled WGS sequence"/>
</dbReference>
<gene>
    <name evidence="5" type="primary">citG</name>
    <name evidence="6" type="ORF">BCR26_09400</name>
</gene>
<evidence type="ECO:0000256" key="1">
    <source>
        <dbReference type="ARBA" id="ARBA00001210"/>
    </source>
</evidence>
<comment type="catalytic activity">
    <reaction evidence="1 5">
        <text>3'-dephospho-CoA + ATP = 2'-(5''-triphospho-alpha-D-ribosyl)-3'-dephospho-CoA + adenine</text>
        <dbReference type="Rhea" id="RHEA:15117"/>
        <dbReference type="ChEBI" id="CHEBI:16708"/>
        <dbReference type="ChEBI" id="CHEBI:30616"/>
        <dbReference type="ChEBI" id="CHEBI:57328"/>
        <dbReference type="ChEBI" id="CHEBI:61378"/>
        <dbReference type="EC" id="2.4.2.52"/>
    </reaction>
</comment>
<protein>
    <recommendedName>
        <fullName evidence="5">Probable 2-(5''-triphosphoribosyl)-3'-dephosphocoenzyme-A synthase</fullName>
        <shortName evidence="5">2-(5''-triphosphoribosyl)-3'-dephospho-CoA synthase</shortName>
        <ecNumber evidence="5">2.4.2.52</ecNumber>
    </recommendedName>
</protein>
<evidence type="ECO:0000256" key="3">
    <source>
        <dbReference type="ARBA" id="ARBA00022741"/>
    </source>
</evidence>
<dbReference type="RefSeq" id="WP_069697558.1">
    <property type="nucleotide sequence ID" value="NZ_JAGGMA010000016.1"/>
</dbReference>
<dbReference type="InterPro" id="IPR017551">
    <property type="entry name" value="TriPribosyl-deP-CoA_syn_CitG"/>
</dbReference>
<evidence type="ECO:0000256" key="4">
    <source>
        <dbReference type="ARBA" id="ARBA00022840"/>
    </source>
</evidence>
<accession>A0A1E5L065</accession>
<dbReference type="STRING" id="762845.BCR26_09400"/>
<keyword evidence="3 5" id="KW-0547">Nucleotide-binding</keyword>
<comment type="caution">
    <text evidence="6">The sequence shown here is derived from an EMBL/GenBank/DDBJ whole genome shotgun (WGS) entry which is preliminary data.</text>
</comment>
<dbReference type="HAMAP" id="MF_00397">
    <property type="entry name" value="CitG"/>
    <property type="match status" value="1"/>
</dbReference>
<keyword evidence="7" id="KW-1185">Reference proteome</keyword>
<comment type="similarity">
    <text evidence="5">Belongs to the CitG/MdcB family.</text>
</comment>
<proteinExistence type="inferred from homology"/>
<dbReference type="GO" id="GO:0046917">
    <property type="term" value="F:triphosphoribosyl-dephospho-CoA synthase activity"/>
    <property type="evidence" value="ECO:0007669"/>
    <property type="project" value="UniProtKB-UniRule"/>
</dbReference>
<name>A0A1E5L065_9ENTE</name>
<dbReference type="PANTHER" id="PTHR30201:SF2">
    <property type="entry name" value="2-(5''-TRIPHOSPHORIBOSYL)-3'-DEPHOSPHOCOENZYME-A SYNTHASE"/>
    <property type="match status" value="1"/>
</dbReference>